<dbReference type="InterPro" id="IPR026570">
    <property type="entry name" value="CCDC86"/>
</dbReference>
<evidence type="ECO:0000256" key="4">
    <source>
        <dbReference type="ARBA" id="ARBA00007869"/>
    </source>
</evidence>
<evidence type="ECO:0000256" key="11">
    <source>
        <dbReference type="ARBA" id="ARBA00023054"/>
    </source>
</evidence>
<name>A0A8C4ZN39_GADMO</name>
<dbReference type="RefSeq" id="XP_030208451.1">
    <property type="nucleotide sequence ID" value="XM_030352591.1"/>
</dbReference>
<feature type="compositionally biased region" description="Basic and acidic residues" evidence="14">
    <location>
        <begin position="197"/>
        <end position="226"/>
    </location>
</feature>
<sequence length="278" mass="31491">MKTPGECVTTEISEPELTEEPESTQDVDKVTRTRSGRRVRTPALLADSQVPSPAKPSTRRTRKSVISLDKGNSEEGHTMTSISEAPVGESTDSPIMLENESNKSEGRIETVPSTMETAPVHPGEKPQEAALFVPGTKQTTASQIPLGKPKSGRVWKDRNKQRFSAVVRDKPLRTSWGKKMAAKQEQQLVKKFSLQLKQDKAKEKEDKRKRTEETLKRRAENERKSEIVQVIRNTSKIKRMKKKQLRKVEKRDTLAILQKTQNEKAKGQRSRKEKVVDK</sequence>
<feature type="region of interest" description="Disordered" evidence="14">
    <location>
        <begin position="137"/>
        <end position="161"/>
    </location>
</feature>
<evidence type="ECO:0000256" key="9">
    <source>
        <dbReference type="ARBA" id="ARBA00022553"/>
    </source>
</evidence>
<dbReference type="CTD" id="79080"/>
<dbReference type="PANTHER" id="PTHR13557:SF1">
    <property type="entry name" value="COILED-COIL DOMAIN-CONTAINING PROTEIN 86"/>
    <property type="match status" value="1"/>
</dbReference>
<feature type="compositionally biased region" description="Acidic residues" evidence="14">
    <location>
        <begin position="13"/>
        <end position="25"/>
    </location>
</feature>
<feature type="region of interest" description="Disordered" evidence="14">
    <location>
        <begin position="256"/>
        <end position="278"/>
    </location>
</feature>
<evidence type="ECO:0000256" key="2">
    <source>
        <dbReference type="ARBA" id="ARBA00004286"/>
    </source>
</evidence>
<dbReference type="PANTHER" id="PTHR13557">
    <property type="entry name" value="COILED-COIL DOMAIN-CONTAINING PROTEIN 86"/>
    <property type="match status" value="1"/>
</dbReference>
<keyword evidence="10" id="KW-0164">Citrullination</keyword>
<dbReference type="Proteomes" id="UP000694546">
    <property type="component" value="Chromosome 3"/>
</dbReference>
<accession>A0A8C4ZN39</accession>
<feature type="region of interest" description="Disordered" evidence="14">
    <location>
        <begin position="1"/>
        <end position="109"/>
    </location>
</feature>
<evidence type="ECO:0000256" key="12">
    <source>
        <dbReference type="ARBA" id="ARBA00023242"/>
    </source>
</evidence>
<dbReference type="InterPro" id="IPR005579">
    <property type="entry name" value="Cgr1-like"/>
</dbReference>
<evidence type="ECO:0000256" key="7">
    <source>
        <dbReference type="ARBA" id="ARBA00022517"/>
    </source>
</evidence>
<comment type="similarity">
    <text evidence="4">Belongs to the CGR1 family.</text>
</comment>
<feature type="region of interest" description="Disordered" evidence="14">
    <location>
        <begin position="197"/>
        <end position="227"/>
    </location>
</feature>
<evidence type="ECO:0000256" key="3">
    <source>
        <dbReference type="ARBA" id="ARBA00004604"/>
    </source>
</evidence>
<reference evidence="15" key="1">
    <citation type="submission" date="2025-08" db="UniProtKB">
        <authorList>
            <consortium name="Ensembl"/>
        </authorList>
    </citation>
    <scope>IDENTIFICATION</scope>
</reference>
<dbReference type="GO" id="GO:0006364">
    <property type="term" value="P:rRNA processing"/>
    <property type="evidence" value="ECO:0007669"/>
    <property type="project" value="UniProtKB-KW"/>
</dbReference>
<keyword evidence="12" id="KW-0539">Nucleus</keyword>
<reference evidence="15" key="2">
    <citation type="submission" date="2025-09" db="UniProtKB">
        <authorList>
            <consortium name="Ensembl"/>
        </authorList>
    </citation>
    <scope>IDENTIFICATION</scope>
</reference>
<dbReference type="OMA" id="MIQKLYN"/>
<keyword evidence="7" id="KW-0690">Ribosome biogenesis</keyword>
<keyword evidence="16" id="KW-1185">Reference proteome</keyword>
<dbReference type="GO" id="GO:0005694">
    <property type="term" value="C:chromosome"/>
    <property type="evidence" value="ECO:0007669"/>
    <property type="project" value="UniProtKB-SubCell"/>
</dbReference>
<evidence type="ECO:0000256" key="13">
    <source>
        <dbReference type="ARBA" id="ARBA00093307"/>
    </source>
</evidence>
<evidence type="ECO:0000256" key="8">
    <source>
        <dbReference type="ARBA" id="ARBA00022552"/>
    </source>
</evidence>
<comment type="function">
    <text evidence="13">Required for proper chromosome segregation during mitosis and error-free mitotic progression.</text>
</comment>
<dbReference type="Pfam" id="PF03879">
    <property type="entry name" value="Cgr1"/>
    <property type="match status" value="1"/>
</dbReference>
<dbReference type="GeneID" id="115540922"/>
<evidence type="ECO:0000256" key="10">
    <source>
        <dbReference type="ARBA" id="ARBA00022934"/>
    </source>
</evidence>
<proteinExistence type="inferred from homology"/>
<keyword evidence="8" id="KW-0698">rRNA processing</keyword>
<organism evidence="15 16">
    <name type="scientific">Gadus morhua</name>
    <name type="common">Atlantic cod</name>
    <dbReference type="NCBI Taxonomy" id="8049"/>
    <lineage>
        <taxon>Eukaryota</taxon>
        <taxon>Metazoa</taxon>
        <taxon>Chordata</taxon>
        <taxon>Craniata</taxon>
        <taxon>Vertebrata</taxon>
        <taxon>Euteleostomi</taxon>
        <taxon>Actinopterygii</taxon>
        <taxon>Neopterygii</taxon>
        <taxon>Teleostei</taxon>
        <taxon>Neoteleostei</taxon>
        <taxon>Acanthomorphata</taxon>
        <taxon>Zeiogadaria</taxon>
        <taxon>Gadariae</taxon>
        <taxon>Gadiformes</taxon>
        <taxon>Gadoidei</taxon>
        <taxon>Gadidae</taxon>
        <taxon>Gadus</taxon>
    </lineage>
</organism>
<keyword evidence="9" id="KW-0597">Phosphoprotein</keyword>
<evidence type="ECO:0000313" key="16">
    <source>
        <dbReference type="Proteomes" id="UP000694546"/>
    </source>
</evidence>
<evidence type="ECO:0000256" key="1">
    <source>
        <dbReference type="ARBA" id="ARBA00004090"/>
    </source>
</evidence>
<dbReference type="GeneTree" id="ENSGT00390000017281"/>
<dbReference type="OrthoDB" id="277961at2759"/>
<keyword evidence="6" id="KW-0158">Chromosome</keyword>
<evidence type="ECO:0000256" key="6">
    <source>
        <dbReference type="ARBA" id="ARBA00022454"/>
    </source>
</evidence>
<dbReference type="GO" id="GO:0005730">
    <property type="term" value="C:nucleolus"/>
    <property type="evidence" value="ECO:0007669"/>
    <property type="project" value="UniProtKB-SubCell"/>
</dbReference>
<protein>
    <recommendedName>
        <fullName evidence="5">Coiled-coil domain-containing protein 86</fullName>
    </recommendedName>
</protein>
<evidence type="ECO:0000313" key="15">
    <source>
        <dbReference type="Ensembl" id="ENSGMOP00000017440.2"/>
    </source>
</evidence>
<gene>
    <name evidence="15" type="primary">ccdc86</name>
</gene>
<keyword evidence="11" id="KW-0175">Coiled coil</keyword>
<comment type="subcellular location">
    <subcellularLocation>
        <location evidence="2">Chromosome</location>
    </subcellularLocation>
    <subcellularLocation>
        <location evidence="3">Nucleus</location>
        <location evidence="3">Nucleolus</location>
    </subcellularLocation>
</comment>
<evidence type="ECO:0000256" key="5">
    <source>
        <dbReference type="ARBA" id="ARBA00016738"/>
    </source>
</evidence>
<dbReference type="KEGG" id="gmh:115540922"/>
<comment type="function">
    <text evidence="1">Involved in nucleolar integrity and required for processing of the pre-rRNA for the 60S ribosome subunit.</text>
</comment>
<dbReference type="AlphaFoldDB" id="A0A8C4ZN39"/>
<evidence type="ECO:0000256" key="14">
    <source>
        <dbReference type="SAM" id="MobiDB-lite"/>
    </source>
</evidence>
<dbReference type="Ensembl" id="ENSGMOT00000017871.2">
    <property type="protein sequence ID" value="ENSGMOP00000017440.2"/>
    <property type="gene ID" value="ENSGMOG00000016242.2"/>
</dbReference>